<evidence type="ECO:0000313" key="5">
    <source>
        <dbReference type="Proteomes" id="UP000239874"/>
    </source>
</evidence>
<feature type="transmembrane region" description="Helical" evidence="2">
    <location>
        <begin position="44"/>
        <end position="63"/>
    </location>
</feature>
<dbReference type="Proteomes" id="UP000239874">
    <property type="component" value="Unassembled WGS sequence"/>
</dbReference>
<feature type="transmembrane region" description="Helical" evidence="2">
    <location>
        <begin position="20"/>
        <end position="38"/>
    </location>
</feature>
<reference evidence="4 5" key="1">
    <citation type="submission" date="2018-02" db="EMBL/GenBank/DDBJ databases">
        <title>8 Nocardia nova and 1 Nocardia cyriacigeorgica strain used for evolution to TMP-SMX.</title>
        <authorList>
            <person name="Mehta H."/>
            <person name="Weng J."/>
            <person name="Shamoo Y."/>
        </authorList>
    </citation>
    <scope>NUCLEOTIDE SEQUENCE [LARGE SCALE GENOMIC DNA]</scope>
    <source>
        <strain evidence="4 5">MDA3139</strain>
    </source>
</reference>
<name>A0A2S6AX96_9NOCA</name>
<dbReference type="Pfam" id="PF20570">
    <property type="entry name" value="DUF6779"/>
    <property type="match status" value="1"/>
</dbReference>
<dbReference type="EMBL" id="PSZC01000001">
    <property type="protein sequence ID" value="PPJ39828.1"/>
    <property type="molecule type" value="Genomic_DNA"/>
</dbReference>
<sequence>MVSPSRSSASPRQRDNAGKIVVGVLILLGLIASVFLIFSNNVQLVRVGLVAALWAAAVAALAATRYRRDAAIDQAKARDLQKVYELQLEREITARREYELGVESRVRREVGADAAELAALRSELTVLRESLQRLFDGDLLVDRPALRAEAVRVQELTHATVANGSSQETDTWDAWSAPAMPLRVVSPVFDPDHPEPPAFASPYDDPVTAETAVVSAEAPDEEERPASRPADDERTGGREGAAAKSASSELGGADPDVRKPDVQTRDASKSDSSSSGSSNPESSQSPSSEAETPDSGSAHAPGSPRTAGSAKSGTGSANGTSESATAAESGDPRPSSSVPRLAPVQPATTMGTAGSRRRRHADSDEDRPGRKLTVAEIMANLRSEQNSS</sequence>
<dbReference type="RefSeq" id="WP_104379613.1">
    <property type="nucleotide sequence ID" value="NZ_PSZC01000001.1"/>
</dbReference>
<feature type="region of interest" description="Disordered" evidence="1">
    <location>
        <begin position="214"/>
        <end position="373"/>
    </location>
</feature>
<dbReference type="OrthoDB" id="4774085at2"/>
<proteinExistence type="predicted"/>
<keyword evidence="2" id="KW-0472">Membrane</keyword>
<feature type="compositionally biased region" description="Polar residues" evidence="1">
    <location>
        <begin position="309"/>
        <end position="326"/>
    </location>
</feature>
<evidence type="ECO:0000313" key="4">
    <source>
        <dbReference type="EMBL" id="PPJ39828.1"/>
    </source>
</evidence>
<feature type="compositionally biased region" description="Low complexity" evidence="1">
    <location>
        <begin position="270"/>
        <end position="288"/>
    </location>
</feature>
<keyword evidence="2" id="KW-0812">Transmembrane</keyword>
<keyword evidence="2" id="KW-1133">Transmembrane helix</keyword>
<organism evidence="4 5">
    <name type="scientific">Nocardia nova</name>
    <dbReference type="NCBI Taxonomy" id="37330"/>
    <lineage>
        <taxon>Bacteria</taxon>
        <taxon>Bacillati</taxon>
        <taxon>Actinomycetota</taxon>
        <taxon>Actinomycetes</taxon>
        <taxon>Mycobacteriales</taxon>
        <taxon>Nocardiaceae</taxon>
        <taxon>Nocardia</taxon>
    </lineage>
</organism>
<protein>
    <recommendedName>
        <fullName evidence="3">DUF6779 domain-containing protein</fullName>
    </recommendedName>
</protein>
<evidence type="ECO:0000256" key="1">
    <source>
        <dbReference type="SAM" id="MobiDB-lite"/>
    </source>
</evidence>
<accession>A0A2S6AX96</accession>
<gene>
    <name evidence="4" type="ORF">C5E45_01455</name>
</gene>
<feature type="compositionally biased region" description="Basic and acidic residues" evidence="1">
    <location>
        <begin position="224"/>
        <end position="237"/>
    </location>
</feature>
<feature type="domain" description="DUF6779" evidence="3">
    <location>
        <begin position="46"/>
        <end position="152"/>
    </location>
</feature>
<feature type="compositionally biased region" description="Basic and acidic residues" evidence="1">
    <location>
        <begin position="255"/>
        <end position="269"/>
    </location>
</feature>
<evidence type="ECO:0000259" key="3">
    <source>
        <dbReference type="Pfam" id="PF20570"/>
    </source>
</evidence>
<dbReference type="InterPro" id="IPR046706">
    <property type="entry name" value="DUF6779"/>
</dbReference>
<feature type="region of interest" description="Disordered" evidence="1">
    <location>
        <begin position="186"/>
        <end position="205"/>
    </location>
</feature>
<dbReference type="AlphaFoldDB" id="A0A2S6AX96"/>
<comment type="caution">
    <text evidence="4">The sequence shown here is derived from an EMBL/GenBank/DDBJ whole genome shotgun (WGS) entry which is preliminary data.</text>
</comment>
<evidence type="ECO:0000256" key="2">
    <source>
        <dbReference type="SAM" id="Phobius"/>
    </source>
</evidence>